<evidence type="ECO:0000256" key="7">
    <source>
        <dbReference type="RuleBase" id="RU366032"/>
    </source>
</evidence>
<dbReference type="InterPro" id="IPR039028">
    <property type="entry name" value="BCKD/PDK"/>
</dbReference>
<organism evidence="9 10">
    <name type="scientific">Phakopsora pachyrhizi</name>
    <name type="common">Asian soybean rust disease fungus</name>
    <dbReference type="NCBI Taxonomy" id="170000"/>
    <lineage>
        <taxon>Eukaryota</taxon>
        <taxon>Fungi</taxon>
        <taxon>Dikarya</taxon>
        <taxon>Basidiomycota</taxon>
        <taxon>Pucciniomycotina</taxon>
        <taxon>Pucciniomycetes</taxon>
        <taxon>Pucciniales</taxon>
        <taxon>Phakopsoraceae</taxon>
        <taxon>Phakopsora</taxon>
    </lineage>
</organism>
<dbReference type="Gene3D" id="3.30.565.10">
    <property type="entry name" value="Histidine kinase-like ATPase, C-terminal domain"/>
    <property type="match status" value="1"/>
</dbReference>
<keyword evidence="3 7" id="KW-0547">Nucleotide-binding</keyword>
<keyword evidence="4 7" id="KW-0418">Kinase</keyword>
<dbReference type="InterPro" id="IPR018955">
    <property type="entry name" value="BCDHK/PDK_N"/>
</dbReference>
<keyword evidence="6 7" id="KW-0496">Mitochondrion</keyword>
<protein>
    <recommendedName>
        <fullName evidence="7">Protein-serine/threonine kinase</fullName>
        <ecNumber evidence="7">2.7.11.-</ecNumber>
    </recommendedName>
</protein>
<dbReference type="EC" id="2.7.11.-" evidence="7"/>
<comment type="subcellular location">
    <subcellularLocation>
        <location evidence="7">Mitochondrion matrix</location>
    </subcellularLocation>
</comment>
<keyword evidence="5 7" id="KW-0067">ATP-binding</keyword>
<comment type="caution">
    <text evidence="9">The sequence shown here is derived from an EMBL/GenBank/DDBJ whole genome shotgun (WGS) entry which is preliminary data.</text>
</comment>
<sequence>MKVFAEMNLVSPFESMMVRRNNLLYRLSSSHYSSIISHRRFYTPPIKFYDNSHILRYSEMELAPFSLRQLIFFGKILSSHGSNPKEIEKTLIQGANFVQSQLPTRIARRIRDFQQLPFVVASNIHLMETYNLYVEAFEKIRSFPKVTNRDRNQEWCRFLGDLLKEHRVVIPQLAIGIAETADHLTNHQIEKFMTIMFHSRICRRVLAEHHIALTSQFDHQKTRYKSEENLGVIETRLEVGKVLERCIELVKSNIQSQSDGTGYEFIGVEIGGARDTKFAYIPDHLEYIFFEVLLNSFRAAIDYSSRNLPTLSNFKIKIHIASSPSHVTVRISDNAGGVTQSWSPLYADEEGLPPSVSRRDIFSFFHLAERKERIRGLTQVGGLEGKVREHVRVDQNSSLTHEAEEIQEARLRIGLPLSSIYAQFLGGSLEMFSIKGYSDVVLSIPKLGTITEPKPMN</sequence>
<name>A0AAV0BGM2_PHAPC</name>
<evidence type="ECO:0000256" key="2">
    <source>
        <dbReference type="ARBA" id="ARBA00022679"/>
    </source>
</evidence>
<evidence type="ECO:0000256" key="6">
    <source>
        <dbReference type="ARBA" id="ARBA00023128"/>
    </source>
</evidence>
<evidence type="ECO:0000256" key="4">
    <source>
        <dbReference type="ARBA" id="ARBA00022777"/>
    </source>
</evidence>
<accession>A0AAV0BGM2</accession>
<dbReference type="GO" id="GO:0004740">
    <property type="term" value="F:pyruvate dehydrogenase (acetyl-transferring) kinase activity"/>
    <property type="evidence" value="ECO:0007669"/>
    <property type="project" value="TreeGrafter"/>
</dbReference>
<evidence type="ECO:0000256" key="5">
    <source>
        <dbReference type="ARBA" id="ARBA00022840"/>
    </source>
</evidence>
<reference evidence="9" key="1">
    <citation type="submission" date="2022-06" db="EMBL/GenBank/DDBJ databases">
        <authorList>
            <consortium name="SYNGENTA / RWTH Aachen University"/>
        </authorList>
    </citation>
    <scope>NUCLEOTIDE SEQUENCE</scope>
</reference>
<dbReference type="PANTHER" id="PTHR11947:SF25">
    <property type="entry name" value="[PYRUVATE DEHYDROGENASE (ACETYL-TRANSFERRING)] KINASE 2, MITOCHONDRIAL"/>
    <property type="match status" value="1"/>
</dbReference>
<dbReference type="InterPro" id="IPR036784">
    <property type="entry name" value="AK/P_DHK_N_sf"/>
</dbReference>
<dbReference type="SUPFAM" id="SSF55874">
    <property type="entry name" value="ATPase domain of HSP90 chaperone/DNA topoisomerase II/histidine kinase"/>
    <property type="match status" value="1"/>
</dbReference>
<feature type="domain" description="Branched-chain alpha-ketoacid dehydrogenase kinase/Pyruvate dehydrogenase kinase N-terminal" evidence="8">
    <location>
        <begin position="64"/>
        <end position="233"/>
    </location>
</feature>
<dbReference type="Gene3D" id="1.20.140.20">
    <property type="entry name" value="Alpha-ketoacid/pyruvate dehydrogenase kinase, N-terminal domain"/>
    <property type="match status" value="1"/>
</dbReference>
<dbReference type="InterPro" id="IPR036890">
    <property type="entry name" value="HATPase_C_sf"/>
</dbReference>
<dbReference type="AlphaFoldDB" id="A0AAV0BGM2"/>
<keyword evidence="10" id="KW-1185">Reference proteome</keyword>
<dbReference type="PANTHER" id="PTHR11947">
    <property type="entry name" value="PYRUVATE DEHYDROGENASE KINASE"/>
    <property type="match status" value="1"/>
</dbReference>
<dbReference type="Pfam" id="PF10436">
    <property type="entry name" value="BCDHK_Adom3"/>
    <property type="match status" value="1"/>
</dbReference>
<dbReference type="EMBL" id="CALTRL010005725">
    <property type="protein sequence ID" value="CAH7685502.1"/>
    <property type="molecule type" value="Genomic_DNA"/>
</dbReference>
<proteinExistence type="inferred from homology"/>
<dbReference type="Proteomes" id="UP001153365">
    <property type="component" value="Unassembled WGS sequence"/>
</dbReference>
<dbReference type="SUPFAM" id="SSF69012">
    <property type="entry name" value="alpha-ketoacid dehydrogenase kinase, N-terminal domain"/>
    <property type="match status" value="1"/>
</dbReference>
<evidence type="ECO:0000313" key="9">
    <source>
        <dbReference type="EMBL" id="CAH7685502.1"/>
    </source>
</evidence>
<comment type="similarity">
    <text evidence="1 7">Belongs to the PDK/BCKDK protein kinase family.</text>
</comment>
<evidence type="ECO:0000256" key="1">
    <source>
        <dbReference type="ARBA" id="ARBA00006155"/>
    </source>
</evidence>
<keyword evidence="2 7" id="KW-0808">Transferase</keyword>
<dbReference type="GO" id="GO:0010906">
    <property type="term" value="P:regulation of glucose metabolic process"/>
    <property type="evidence" value="ECO:0007669"/>
    <property type="project" value="TreeGrafter"/>
</dbReference>
<dbReference type="GO" id="GO:0005759">
    <property type="term" value="C:mitochondrial matrix"/>
    <property type="evidence" value="ECO:0007669"/>
    <property type="project" value="UniProtKB-SubCell"/>
</dbReference>
<evidence type="ECO:0000256" key="3">
    <source>
        <dbReference type="ARBA" id="ARBA00022741"/>
    </source>
</evidence>
<gene>
    <name evidence="9" type="ORF">PPACK8108_LOCUS20039</name>
</gene>
<dbReference type="GO" id="GO:0005524">
    <property type="term" value="F:ATP binding"/>
    <property type="evidence" value="ECO:0007669"/>
    <property type="project" value="UniProtKB-UniRule"/>
</dbReference>
<evidence type="ECO:0000313" key="10">
    <source>
        <dbReference type="Proteomes" id="UP001153365"/>
    </source>
</evidence>
<evidence type="ECO:0000259" key="8">
    <source>
        <dbReference type="Pfam" id="PF10436"/>
    </source>
</evidence>